<feature type="region of interest" description="Disordered" evidence="1">
    <location>
        <begin position="294"/>
        <end position="326"/>
    </location>
</feature>
<dbReference type="Proteomes" id="UP000001072">
    <property type="component" value="Unassembled WGS sequence"/>
</dbReference>
<feature type="compositionally biased region" description="Polar residues" evidence="1">
    <location>
        <begin position="296"/>
        <end position="326"/>
    </location>
</feature>
<feature type="region of interest" description="Disordered" evidence="1">
    <location>
        <begin position="351"/>
        <end position="377"/>
    </location>
</feature>
<dbReference type="HOGENOM" id="CLU_597255_0_0_1"/>
<organism evidence="3">
    <name type="scientific">Melampsora larici-populina (strain 98AG31 / pathotype 3-4-7)</name>
    <name type="common">Poplar leaf rust fungus</name>
    <dbReference type="NCBI Taxonomy" id="747676"/>
    <lineage>
        <taxon>Eukaryota</taxon>
        <taxon>Fungi</taxon>
        <taxon>Dikarya</taxon>
        <taxon>Basidiomycota</taxon>
        <taxon>Pucciniomycotina</taxon>
        <taxon>Pucciniomycetes</taxon>
        <taxon>Pucciniales</taxon>
        <taxon>Melampsoraceae</taxon>
        <taxon>Melampsora</taxon>
    </lineage>
</organism>
<feature type="compositionally biased region" description="Polar residues" evidence="1">
    <location>
        <begin position="1"/>
        <end position="10"/>
    </location>
</feature>
<feature type="compositionally biased region" description="Polar residues" evidence="1">
    <location>
        <begin position="55"/>
        <end position="78"/>
    </location>
</feature>
<accession>F4R590</accession>
<dbReference type="EMBL" id="GL883091">
    <property type="protein sequence ID" value="EGG12304.1"/>
    <property type="molecule type" value="Genomic_DNA"/>
</dbReference>
<dbReference type="GeneID" id="18932798"/>
<proteinExistence type="predicted"/>
<name>F4R590_MELLP</name>
<dbReference type="InParanoid" id="F4R590"/>
<gene>
    <name evidence="2" type="ORF">MELLADRAFT_76523</name>
</gene>
<protein>
    <submittedName>
        <fullName evidence="2">Uncharacterized protein</fullName>
    </submittedName>
</protein>
<sequence length="458" mass="50150">MAHNSDNQPRTPTPPYHPYHSISGLAERPSQNGYSASDCYQPLADHNRPLPHPQPTLNQTHGPVQPARHTSASSSQWLPDMTMQTFGSGGKTAMGYVMYDSCVLQLKLPAQPPNQSDQSLYPTSPFPPAPCLGQTAHCQPSNAVVNQPTPIPRPPMAAPAVFNPTGGQTRSFNGNRFQSLGPTTNFEGSTRNHQNILNMTSTFYSSESHHGYTHHHVPAAPPPTHHTNQLDFNRLVHQLAPYAHNNTPPPDPTPPVLPAPQTLHNRGSSLYVSPSPITNSQGYGLIDKYYAAGPSSHHQVPNPRASTYQRQPTVPMPTCSSNNLSGSSRINPHPATPGMYDGIPLTQTFFACDPPSQSPDPPLYAASNAPPTSSGVALQSQQMEQRASHKSADSLFNILQAGHDKLDHVEQLFWQCEDTIDGIFRKFRDVVHDSTPQHRAMIHTRHLEENGGRLLEQF</sequence>
<evidence type="ECO:0000256" key="1">
    <source>
        <dbReference type="SAM" id="MobiDB-lite"/>
    </source>
</evidence>
<evidence type="ECO:0000313" key="2">
    <source>
        <dbReference type="EMBL" id="EGG12304.1"/>
    </source>
</evidence>
<feature type="region of interest" description="Disordered" evidence="1">
    <location>
        <begin position="1"/>
        <end position="78"/>
    </location>
</feature>
<dbReference type="RefSeq" id="XP_007404679.1">
    <property type="nucleotide sequence ID" value="XM_007404617.1"/>
</dbReference>
<reference evidence="3" key="1">
    <citation type="journal article" date="2011" name="Proc. Natl. Acad. Sci. U.S.A.">
        <title>Obligate biotrophy features unraveled by the genomic analysis of rust fungi.</title>
        <authorList>
            <person name="Duplessis S."/>
            <person name="Cuomo C.A."/>
            <person name="Lin Y.-C."/>
            <person name="Aerts A."/>
            <person name="Tisserant E."/>
            <person name="Veneault-Fourrey C."/>
            <person name="Joly D.L."/>
            <person name="Hacquard S."/>
            <person name="Amselem J."/>
            <person name="Cantarel B.L."/>
            <person name="Chiu R."/>
            <person name="Coutinho P.M."/>
            <person name="Feau N."/>
            <person name="Field M."/>
            <person name="Frey P."/>
            <person name="Gelhaye E."/>
            <person name="Goldberg J."/>
            <person name="Grabherr M.G."/>
            <person name="Kodira C.D."/>
            <person name="Kohler A."/>
            <person name="Kuees U."/>
            <person name="Lindquist E.A."/>
            <person name="Lucas S.M."/>
            <person name="Mago R."/>
            <person name="Mauceli E."/>
            <person name="Morin E."/>
            <person name="Murat C."/>
            <person name="Pangilinan J.L."/>
            <person name="Park R."/>
            <person name="Pearson M."/>
            <person name="Quesneville H."/>
            <person name="Rouhier N."/>
            <person name="Sakthikumar S."/>
            <person name="Salamov A.A."/>
            <person name="Schmutz J."/>
            <person name="Selles B."/>
            <person name="Shapiro H."/>
            <person name="Tanguay P."/>
            <person name="Tuskan G.A."/>
            <person name="Henrissat B."/>
            <person name="Van de Peer Y."/>
            <person name="Rouze P."/>
            <person name="Ellis J.G."/>
            <person name="Dodds P.N."/>
            <person name="Schein J.E."/>
            <person name="Zhong S."/>
            <person name="Hamelin R.C."/>
            <person name="Grigoriev I.V."/>
            <person name="Szabo L.J."/>
            <person name="Martin F."/>
        </authorList>
    </citation>
    <scope>NUCLEOTIDE SEQUENCE [LARGE SCALE GENOMIC DNA]</scope>
    <source>
        <strain evidence="3">98AG31 / pathotype 3-4-7</strain>
    </source>
</reference>
<dbReference type="AlphaFoldDB" id="F4R590"/>
<dbReference type="VEuPathDB" id="FungiDB:MELLADRAFT_76523"/>
<evidence type="ECO:0000313" key="3">
    <source>
        <dbReference type="Proteomes" id="UP000001072"/>
    </source>
</evidence>
<dbReference type="KEGG" id="mlr:MELLADRAFT_76523"/>
<keyword evidence="3" id="KW-1185">Reference proteome</keyword>